<organism evidence="5">
    <name type="scientific">Salvia splendens</name>
    <name type="common">Scarlet sage</name>
    <dbReference type="NCBI Taxonomy" id="180675"/>
    <lineage>
        <taxon>Eukaryota</taxon>
        <taxon>Viridiplantae</taxon>
        <taxon>Streptophyta</taxon>
        <taxon>Embryophyta</taxon>
        <taxon>Tracheophyta</taxon>
        <taxon>Spermatophyta</taxon>
        <taxon>Magnoliopsida</taxon>
        <taxon>eudicotyledons</taxon>
        <taxon>Gunneridae</taxon>
        <taxon>Pentapetalae</taxon>
        <taxon>asterids</taxon>
        <taxon>lamiids</taxon>
        <taxon>Lamiales</taxon>
        <taxon>Lamiaceae</taxon>
        <taxon>Nepetoideae</taxon>
        <taxon>Mentheae</taxon>
        <taxon>Salviinae</taxon>
        <taxon>Salvia</taxon>
        <taxon>Salvia subgen. Calosphace</taxon>
        <taxon>core Calosphace</taxon>
    </lineage>
</organism>
<reference evidence="5" key="2">
    <citation type="submission" date="2020-08" db="EMBL/GenBank/DDBJ databases">
        <title>Plant Genome Project.</title>
        <authorList>
            <person name="Zhang R.-G."/>
        </authorList>
    </citation>
    <scope>NUCLEOTIDE SEQUENCE</scope>
    <source>
        <strain evidence="5">Huo1</strain>
        <tissue evidence="5">Leaf</tissue>
    </source>
</reference>
<evidence type="ECO:0000256" key="1">
    <source>
        <dbReference type="ARBA" id="ARBA00005921"/>
    </source>
</evidence>
<evidence type="ECO:0000313" key="5">
    <source>
        <dbReference type="EMBL" id="KAG6390115.1"/>
    </source>
</evidence>
<dbReference type="AlphaFoldDB" id="A0A8X8W8M4"/>
<keyword evidence="6" id="KW-1185">Reference proteome</keyword>
<sequence length="666" mass="74837">MALSLILVVFLSASNEVGWLRIDWILILIRERWDAVGGLCDLRWLYPDVNELMSPGTANWYAFISHHQLLFGKVSSLASMLRFFPETLSSLMDQEQIPSNHNIQSPEVTSKASPDDELNDSVKTLSEKLSAALLNIGAKEDLAKQHAKVAEEAVSGWETAENEVLVLKKQNDSLTQKNSALEERVDHLDGALKECLRQLRQAREDQEEKIYGALANMSSEWESKKSELESQLSELRDQLRDAKSDVSVLADVRSKLEAAEKENSMLKMKLLSKEEELELRITESDMSVYTAENASKQHLDSKKKVAKLEAECRRLKALVKKATLTNDHQSVTTSSVYVESFTDSQSDNGERLLFMENDSCRISGFESIDKDLEQSKHETALGRSLIVPSVEIDLMDDFLEMERLAALPETRNGSGPGSGIDGEESLLRIELDEMTKRVAELEDSLKKITSEKVNLEISLYESQIKLVASESQLKQTEVTLEDLKKQLVLADEAKKDARKQVEYTNVKLENSTKLLDEAEGKLIRVQDKLSEVEELKSKLELQLEDANLKQAESEKKFKAMEHELKTSRSSISMLEKEVEKQKIHSREAVAKCETLEAELSGTKSSSLSQRSAIIEEFRANQDKELADAAGRFAECQKTIASLCRQLKTLATLEDFLIDSETATAVV</sequence>
<dbReference type="Proteomes" id="UP000298416">
    <property type="component" value="Unassembled WGS sequence"/>
</dbReference>
<comment type="similarity">
    <text evidence="1">Belongs to the FPP family.</text>
</comment>
<accession>A0A8X8W8M4</accession>
<dbReference type="PANTHER" id="PTHR31580:SF49">
    <property type="entry name" value="FILAMENT-LIKE PLANT PROTEIN 3"/>
    <property type="match status" value="1"/>
</dbReference>
<gene>
    <name evidence="5" type="ORF">SASPL_151597</name>
</gene>
<evidence type="ECO:0000313" key="6">
    <source>
        <dbReference type="Proteomes" id="UP000298416"/>
    </source>
</evidence>
<feature type="signal peptide" evidence="4">
    <location>
        <begin position="1"/>
        <end position="19"/>
    </location>
</feature>
<dbReference type="EMBL" id="PNBA02000020">
    <property type="protein sequence ID" value="KAG6390115.1"/>
    <property type="molecule type" value="Genomic_DNA"/>
</dbReference>
<keyword evidence="2 3" id="KW-0175">Coiled coil</keyword>
<dbReference type="PANTHER" id="PTHR31580">
    <property type="entry name" value="FILAMENT-LIKE PLANT PROTEIN 4"/>
    <property type="match status" value="1"/>
</dbReference>
<dbReference type="InterPro" id="IPR008587">
    <property type="entry name" value="FPP_plant"/>
</dbReference>
<reference evidence="5" key="1">
    <citation type="submission" date="2018-01" db="EMBL/GenBank/DDBJ databases">
        <authorList>
            <person name="Mao J.F."/>
        </authorList>
    </citation>
    <scope>NUCLEOTIDE SEQUENCE</scope>
    <source>
        <strain evidence="5">Huo1</strain>
        <tissue evidence="5">Leaf</tissue>
    </source>
</reference>
<evidence type="ECO:0008006" key="7">
    <source>
        <dbReference type="Google" id="ProtNLM"/>
    </source>
</evidence>
<evidence type="ECO:0000256" key="2">
    <source>
        <dbReference type="ARBA" id="ARBA00023054"/>
    </source>
</evidence>
<feature type="chain" id="PRO_5036481461" description="Filament-like plant protein" evidence="4">
    <location>
        <begin position="20"/>
        <end position="666"/>
    </location>
</feature>
<protein>
    <recommendedName>
        <fullName evidence="7">Filament-like plant protein</fullName>
    </recommendedName>
</protein>
<proteinExistence type="inferred from homology"/>
<dbReference type="SUPFAM" id="SSF57997">
    <property type="entry name" value="Tropomyosin"/>
    <property type="match status" value="1"/>
</dbReference>
<comment type="caution">
    <text evidence="5">The sequence shown here is derived from an EMBL/GenBank/DDBJ whole genome shotgun (WGS) entry which is preliminary data.</text>
</comment>
<name>A0A8X8W8M4_SALSN</name>
<keyword evidence="4" id="KW-0732">Signal</keyword>
<evidence type="ECO:0000256" key="4">
    <source>
        <dbReference type="SAM" id="SignalP"/>
    </source>
</evidence>
<dbReference type="Pfam" id="PF05911">
    <property type="entry name" value="FPP"/>
    <property type="match status" value="3"/>
</dbReference>
<feature type="coiled-coil region" evidence="3">
    <location>
        <begin position="424"/>
        <end position="563"/>
    </location>
</feature>
<evidence type="ECO:0000256" key="3">
    <source>
        <dbReference type="SAM" id="Coils"/>
    </source>
</evidence>
<feature type="coiled-coil region" evidence="3">
    <location>
        <begin position="164"/>
        <end position="325"/>
    </location>
</feature>